<reference evidence="1" key="1">
    <citation type="submission" date="2022-03" db="EMBL/GenBank/DDBJ databases">
        <authorList>
            <person name="Lindestad O."/>
        </authorList>
    </citation>
    <scope>NUCLEOTIDE SEQUENCE</scope>
</reference>
<accession>A0A8S4QY62</accession>
<dbReference type="Proteomes" id="UP000838756">
    <property type="component" value="Unassembled WGS sequence"/>
</dbReference>
<keyword evidence="2" id="KW-1185">Reference proteome</keyword>
<evidence type="ECO:0000313" key="2">
    <source>
        <dbReference type="Proteomes" id="UP000838756"/>
    </source>
</evidence>
<organism evidence="1 2">
    <name type="scientific">Pararge aegeria aegeria</name>
    <dbReference type="NCBI Taxonomy" id="348720"/>
    <lineage>
        <taxon>Eukaryota</taxon>
        <taxon>Metazoa</taxon>
        <taxon>Ecdysozoa</taxon>
        <taxon>Arthropoda</taxon>
        <taxon>Hexapoda</taxon>
        <taxon>Insecta</taxon>
        <taxon>Pterygota</taxon>
        <taxon>Neoptera</taxon>
        <taxon>Endopterygota</taxon>
        <taxon>Lepidoptera</taxon>
        <taxon>Glossata</taxon>
        <taxon>Ditrysia</taxon>
        <taxon>Papilionoidea</taxon>
        <taxon>Nymphalidae</taxon>
        <taxon>Satyrinae</taxon>
        <taxon>Satyrini</taxon>
        <taxon>Parargina</taxon>
        <taxon>Pararge</taxon>
    </lineage>
</organism>
<dbReference type="OrthoDB" id="7434275at2759"/>
<name>A0A8S4QY62_9NEOP</name>
<gene>
    <name evidence="1" type="primary">jg27163</name>
    <name evidence="1" type="ORF">PAEG_LOCUS7647</name>
</gene>
<dbReference type="EMBL" id="CAKXAJ010022459">
    <property type="protein sequence ID" value="CAH2227113.1"/>
    <property type="molecule type" value="Genomic_DNA"/>
</dbReference>
<sequence length="75" mass="8563">MYEDISKAIHASITYYSVVMGGYNARLGKRSGAELRVGQFGYGQRNERGQMLADFMEKEGLFMTSSFFEKRPHSK</sequence>
<comment type="caution">
    <text evidence="1">The sequence shown here is derived from an EMBL/GenBank/DDBJ whole genome shotgun (WGS) entry which is preliminary data.</text>
</comment>
<proteinExistence type="predicted"/>
<evidence type="ECO:0000313" key="1">
    <source>
        <dbReference type="EMBL" id="CAH2227113.1"/>
    </source>
</evidence>
<dbReference type="AlphaFoldDB" id="A0A8S4QY62"/>
<protein>
    <submittedName>
        <fullName evidence="1">Jg27163 protein</fullName>
    </submittedName>
</protein>